<proteinExistence type="predicted"/>
<evidence type="ECO:0000313" key="3">
    <source>
        <dbReference type="Proteomes" id="UP000030699"/>
    </source>
</evidence>
<evidence type="ECO:0000259" key="1">
    <source>
        <dbReference type="Pfam" id="PF22672"/>
    </source>
</evidence>
<reference evidence="2 3" key="1">
    <citation type="submission" date="2013-02" db="EMBL/GenBank/DDBJ databases">
        <title>The Genome Annotation of Plasmodium falciparum MaliPS096_E11.</title>
        <authorList>
            <consortium name="The Broad Institute Genome Sequencing Platform"/>
            <consortium name="The Broad Institute Genome Sequencing Center for Infectious Disease"/>
            <person name="Neafsey D."/>
            <person name="Hoffman S."/>
            <person name="Volkman S."/>
            <person name="Rosenthal P."/>
            <person name="Walker B."/>
            <person name="Young S.K."/>
            <person name="Zeng Q."/>
            <person name="Gargeya S."/>
            <person name="Fitzgerald M."/>
            <person name="Haas B."/>
            <person name="Abouelleil A."/>
            <person name="Allen A.W."/>
            <person name="Alvarado L."/>
            <person name="Arachchi H.M."/>
            <person name="Berlin A.M."/>
            <person name="Chapman S.B."/>
            <person name="Gainer-Dewar J."/>
            <person name="Goldberg J."/>
            <person name="Griggs A."/>
            <person name="Gujja S."/>
            <person name="Hansen M."/>
            <person name="Howarth C."/>
            <person name="Imamovic A."/>
            <person name="Ireland A."/>
            <person name="Larimer J."/>
            <person name="McCowan C."/>
            <person name="Murphy C."/>
            <person name="Pearson M."/>
            <person name="Poon T.W."/>
            <person name="Priest M."/>
            <person name="Roberts A."/>
            <person name="Saif S."/>
            <person name="Shea T."/>
            <person name="Sisk P."/>
            <person name="Sykes S."/>
            <person name="Wortman J."/>
            <person name="Nusbaum C."/>
            <person name="Birren B."/>
        </authorList>
    </citation>
    <scope>NUCLEOTIDE SEQUENCE [LARGE SCALE GENOMIC DNA]</scope>
    <source>
        <strain evidence="2 3">MaliPS096_E11</strain>
    </source>
</reference>
<reference evidence="2 3" key="2">
    <citation type="submission" date="2013-02" db="EMBL/GenBank/DDBJ databases">
        <title>The Genome Sequence of Plasmodium falciparum MaliPS096_E11.</title>
        <authorList>
            <consortium name="The Broad Institute Genome Sequencing Platform"/>
            <consortium name="The Broad Institute Genome Sequencing Center for Infectious Disease"/>
            <person name="Neafsey D."/>
            <person name="Cheeseman I."/>
            <person name="Volkman S."/>
            <person name="Adams J."/>
            <person name="Walker B."/>
            <person name="Young S.K."/>
            <person name="Zeng Q."/>
            <person name="Gargeya S."/>
            <person name="Fitzgerald M."/>
            <person name="Haas B."/>
            <person name="Abouelleil A."/>
            <person name="Alvarado L."/>
            <person name="Arachchi H.M."/>
            <person name="Berlin A.M."/>
            <person name="Chapman S.B."/>
            <person name="Dewar J."/>
            <person name="Goldberg J."/>
            <person name="Griggs A."/>
            <person name="Gujja S."/>
            <person name="Hansen M."/>
            <person name="Howarth C."/>
            <person name="Imamovic A."/>
            <person name="Larimer J."/>
            <person name="McCowan C."/>
            <person name="Murphy C."/>
            <person name="Neiman D."/>
            <person name="Pearson M."/>
            <person name="Priest M."/>
            <person name="Roberts A."/>
            <person name="Saif S."/>
            <person name="Shea T."/>
            <person name="Sisk P."/>
            <person name="Sykes S."/>
            <person name="Wortman J."/>
            <person name="Nusbaum C."/>
            <person name="Birren B."/>
        </authorList>
    </citation>
    <scope>NUCLEOTIDE SEQUENCE [LARGE SCALE GENOMIC DNA]</scope>
    <source>
        <strain evidence="2 3">MaliPS096_E11</strain>
    </source>
</reference>
<dbReference type="InterPro" id="IPR054595">
    <property type="entry name" value="DBL_C"/>
</dbReference>
<evidence type="ECO:0000313" key="2">
    <source>
        <dbReference type="EMBL" id="ETW45892.1"/>
    </source>
</evidence>
<name>A0A024WFS2_PLAFA</name>
<sequence>MGNQCTKCFFACYPYENWIDKKKEEFDKQKKKYDEEIKIYKNGASVSRRRRRDARNENYDGYEKIFYEKLQSNGYGDVNNFLQKLSKENVCKKVKDGGTIDFENVKSGSASVPGGVPSGASGTNDIKNGTFYRSKYCQPCPYCGMKKKSDGRGGWEKRSETDQCQPIKLYKPRDDKEGTPIKILKSGEGKEEIKKKLEEFCDQINRGTTNNGGSGDCGTNNSDSSLCEPWKCYQFEQLEKVGEGKEDEDDGEYDGLVRNSGGLCILKKEEEKKKRSKENQFSKRT</sequence>
<accession>A0A024WFS2</accession>
<dbReference type="EMBL" id="KI925907">
    <property type="protein sequence ID" value="ETW45892.1"/>
    <property type="molecule type" value="Genomic_DNA"/>
</dbReference>
<protein>
    <recommendedName>
        <fullName evidence="1">Duffy-binding-like domain-containing protein</fullName>
    </recommendedName>
</protein>
<dbReference type="Pfam" id="PF22672">
    <property type="entry name" value="DBL_C"/>
    <property type="match status" value="1"/>
</dbReference>
<gene>
    <name evidence="2" type="ORF">PFMALIP_06042</name>
</gene>
<feature type="domain" description="Duffy-binding-like" evidence="1">
    <location>
        <begin position="2"/>
        <end position="105"/>
    </location>
</feature>
<dbReference type="SUPFAM" id="SSF140924">
    <property type="entry name" value="Duffy binding domain-like"/>
    <property type="match status" value="2"/>
</dbReference>
<dbReference type="Gene3D" id="1.20.58.830">
    <property type="match status" value="1"/>
</dbReference>
<organism evidence="2 3">
    <name type="scientific">Plasmodium falciparum MaliPS096_E11</name>
    <dbReference type="NCBI Taxonomy" id="1036727"/>
    <lineage>
        <taxon>Eukaryota</taxon>
        <taxon>Sar</taxon>
        <taxon>Alveolata</taxon>
        <taxon>Apicomplexa</taxon>
        <taxon>Aconoidasida</taxon>
        <taxon>Haemosporida</taxon>
        <taxon>Plasmodiidae</taxon>
        <taxon>Plasmodium</taxon>
        <taxon>Plasmodium (Laverania)</taxon>
    </lineage>
</organism>
<dbReference type="AlphaFoldDB" id="A0A024WFS2"/>
<dbReference type="Proteomes" id="UP000030699">
    <property type="component" value="Unassembled WGS sequence"/>
</dbReference>